<keyword evidence="2" id="KW-1185">Reference proteome</keyword>
<reference evidence="1 2" key="1">
    <citation type="submission" date="2021-07" db="EMBL/GenBank/DDBJ databases">
        <title>Clostridium weizhouense sp. nov., an anaerobic bacterium isolated from activated sludge of Petroleum wastewater.</title>
        <authorList>
            <person name="Li Q."/>
        </authorList>
    </citation>
    <scope>NUCLEOTIDE SEQUENCE [LARGE SCALE GENOMIC DNA]</scope>
    <source>
        <strain evidence="1 2">YB-6</strain>
    </source>
</reference>
<organism evidence="1 2">
    <name type="scientific">Clostridium weizhouense</name>
    <dbReference type="NCBI Taxonomy" id="2859781"/>
    <lineage>
        <taxon>Bacteria</taxon>
        <taxon>Bacillati</taxon>
        <taxon>Bacillota</taxon>
        <taxon>Clostridia</taxon>
        <taxon>Eubacteriales</taxon>
        <taxon>Clostridiaceae</taxon>
        <taxon>Clostridium</taxon>
    </lineage>
</organism>
<sequence length="204" mass="23520">MRKITILILSLLISCVFISCNKNTMFLSNQLAPYALSKNEETIAKLISGQSQYAIFNFNIDKKIKTLSIWIEGYNNGEKLNLNNYSCFSLKNPTGKISINTNTSDNYQWNFSFADDENIANYSFKTNNQFETDSKYSKGYTKLLDPVEISIDKEIILQAYLFKDNGSMSIYSTNEYLDNPKILKEFDYVYLVKCKFSDKDSTLE</sequence>
<dbReference type="Proteomes" id="UP001519921">
    <property type="component" value="Unassembled WGS sequence"/>
</dbReference>
<name>A0ABS7ALA5_9CLOT</name>
<dbReference type="RefSeq" id="WP_219778509.1">
    <property type="nucleotide sequence ID" value="NZ_JAHXPT010000003.1"/>
</dbReference>
<protein>
    <recommendedName>
        <fullName evidence="3">Lipoprotein</fullName>
    </recommendedName>
</protein>
<dbReference type="EMBL" id="JAHXPT010000003">
    <property type="protein sequence ID" value="MBW6409450.1"/>
    <property type="molecule type" value="Genomic_DNA"/>
</dbReference>
<dbReference type="PROSITE" id="PS51257">
    <property type="entry name" value="PROKAR_LIPOPROTEIN"/>
    <property type="match status" value="1"/>
</dbReference>
<proteinExistence type="predicted"/>
<evidence type="ECO:0000313" key="1">
    <source>
        <dbReference type="EMBL" id="MBW6409450.1"/>
    </source>
</evidence>
<evidence type="ECO:0008006" key="3">
    <source>
        <dbReference type="Google" id="ProtNLM"/>
    </source>
</evidence>
<gene>
    <name evidence="1" type="ORF">KYD98_05050</name>
</gene>
<accession>A0ABS7ALA5</accession>
<comment type="caution">
    <text evidence="1">The sequence shown here is derived from an EMBL/GenBank/DDBJ whole genome shotgun (WGS) entry which is preliminary data.</text>
</comment>
<evidence type="ECO:0000313" key="2">
    <source>
        <dbReference type="Proteomes" id="UP001519921"/>
    </source>
</evidence>